<organism evidence="1">
    <name type="scientific">Timema douglasi</name>
    <name type="common">Walking stick</name>
    <dbReference type="NCBI Taxonomy" id="61478"/>
    <lineage>
        <taxon>Eukaryota</taxon>
        <taxon>Metazoa</taxon>
        <taxon>Ecdysozoa</taxon>
        <taxon>Arthropoda</taxon>
        <taxon>Hexapoda</taxon>
        <taxon>Insecta</taxon>
        <taxon>Pterygota</taxon>
        <taxon>Neoptera</taxon>
        <taxon>Polyneoptera</taxon>
        <taxon>Phasmatodea</taxon>
        <taxon>Timematodea</taxon>
        <taxon>Timematoidea</taxon>
        <taxon>Timematidae</taxon>
        <taxon>Timema</taxon>
    </lineage>
</organism>
<gene>
    <name evidence="1" type="ORF">TDIB3V08_LOCUS5576</name>
</gene>
<reference evidence="1" key="1">
    <citation type="submission" date="2020-11" db="EMBL/GenBank/DDBJ databases">
        <authorList>
            <person name="Tran Van P."/>
        </authorList>
    </citation>
    <scope>NUCLEOTIDE SEQUENCE</scope>
</reference>
<accession>A0A7R8VLQ9</accession>
<protein>
    <submittedName>
        <fullName evidence="1">Uncharacterized protein</fullName>
    </submittedName>
</protein>
<dbReference type="AlphaFoldDB" id="A0A7R8VLQ9"/>
<sequence length="81" mass="8881">MRKREVKLQSGEWFYRQVQGRFNKAAIAANSNGRVENHFGETTLSTTKQDSSLGLPVIGSLVYCETSALDHAANEAGLPLN</sequence>
<evidence type="ECO:0000313" key="1">
    <source>
        <dbReference type="EMBL" id="CAD7199325.1"/>
    </source>
</evidence>
<proteinExistence type="predicted"/>
<name>A0A7R8VLQ9_TIMDO</name>
<dbReference type="EMBL" id="OA566708">
    <property type="protein sequence ID" value="CAD7199325.1"/>
    <property type="molecule type" value="Genomic_DNA"/>
</dbReference>